<comment type="caution">
    <text evidence="3">The sequence shown here is derived from an EMBL/GenBank/DDBJ whole genome shotgun (WGS) entry which is preliminary data.</text>
</comment>
<dbReference type="AlphaFoldDB" id="A0A918TYI4"/>
<dbReference type="Proteomes" id="UP000644507">
    <property type="component" value="Unassembled WGS sequence"/>
</dbReference>
<dbReference type="EMBL" id="BMXI01000018">
    <property type="protein sequence ID" value="GHC64689.1"/>
    <property type="molecule type" value="Genomic_DNA"/>
</dbReference>
<dbReference type="InterPro" id="IPR043504">
    <property type="entry name" value="Peptidase_S1_PA_chymotrypsin"/>
</dbReference>
<dbReference type="InterPro" id="IPR009003">
    <property type="entry name" value="Peptidase_S1_PA"/>
</dbReference>
<evidence type="ECO:0000313" key="4">
    <source>
        <dbReference type="Proteomes" id="UP000644507"/>
    </source>
</evidence>
<keyword evidence="2" id="KW-0732">Signal</keyword>
<dbReference type="SUPFAM" id="SSF50494">
    <property type="entry name" value="Trypsin-like serine proteases"/>
    <property type="match status" value="1"/>
</dbReference>
<evidence type="ECO:0000256" key="2">
    <source>
        <dbReference type="SAM" id="SignalP"/>
    </source>
</evidence>
<protein>
    <recommendedName>
        <fullName evidence="5">Serine protease</fullName>
    </recommendedName>
</protein>
<feature type="region of interest" description="Disordered" evidence="1">
    <location>
        <begin position="275"/>
        <end position="297"/>
    </location>
</feature>
<gene>
    <name evidence="3" type="ORF">GCM10007100_35420</name>
</gene>
<evidence type="ECO:0008006" key="5">
    <source>
        <dbReference type="Google" id="ProtNLM"/>
    </source>
</evidence>
<accession>A0A918TYI4</accession>
<reference evidence="3" key="2">
    <citation type="submission" date="2020-09" db="EMBL/GenBank/DDBJ databases">
        <authorList>
            <person name="Sun Q."/>
            <person name="Kim S."/>
        </authorList>
    </citation>
    <scope>NUCLEOTIDE SEQUENCE</scope>
    <source>
        <strain evidence="3">KCTC 12988</strain>
    </source>
</reference>
<name>A0A918TYI4_9BACT</name>
<feature type="chain" id="PRO_5037794216" description="Serine protease" evidence="2">
    <location>
        <begin position="18"/>
        <end position="297"/>
    </location>
</feature>
<evidence type="ECO:0000313" key="3">
    <source>
        <dbReference type="EMBL" id="GHC64689.1"/>
    </source>
</evidence>
<dbReference type="Pfam" id="PF13365">
    <property type="entry name" value="Trypsin_2"/>
    <property type="match status" value="1"/>
</dbReference>
<dbReference type="RefSeq" id="WP_189573127.1">
    <property type="nucleotide sequence ID" value="NZ_BMXI01000018.1"/>
</dbReference>
<feature type="compositionally biased region" description="Basic and acidic residues" evidence="1">
    <location>
        <begin position="286"/>
        <end position="297"/>
    </location>
</feature>
<keyword evidence="4" id="KW-1185">Reference proteome</keyword>
<proteinExistence type="predicted"/>
<feature type="signal peptide" evidence="2">
    <location>
        <begin position="1"/>
        <end position="17"/>
    </location>
</feature>
<evidence type="ECO:0000256" key="1">
    <source>
        <dbReference type="SAM" id="MobiDB-lite"/>
    </source>
</evidence>
<organism evidence="3 4">
    <name type="scientific">Roseibacillus persicicus</name>
    <dbReference type="NCBI Taxonomy" id="454148"/>
    <lineage>
        <taxon>Bacteria</taxon>
        <taxon>Pseudomonadati</taxon>
        <taxon>Verrucomicrobiota</taxon>
        <taxon>Verrucomicrobiia</taxon>
        <taxon>Verrucomicrobiales</taxon>
        <taxon>Verrucomicrobiaceae</taxon>
        <taxon>Roseibacillus</taxon>
    </lineage>
</organism>
<reference evidence="3" key="1">
    <citation type="journal article" date="2014" name="Int. J. Syst. Evol. Microbiol.">
        <title>Complete genome sequence of Corynebacterium casei LMG S-19264T (=DSM 44701T), isolated from a smear-ripened cheese.</title>
        <authorList>
            <consortium name="US DOE Joint Genome Institute (JGI-PGF)"/>
            <person name="Walter F."/>
            <person name="Albersmeier A."/>
            <person name="Kalinowski J."/>
            <person name="Ruckert C."/>
        </authorList>
    </citation>
    <scope>NUCLEOTIDE SEQUENCE</scope>
    <source>
        <strain evidence="3">KCTC 12988</strain>
    </source>
</reference>
<dbReference type="Gene3D" id="2.40.10.10">
    <property type="entry name" value="Trypsin-like serine proteases"/>
    <property type="match status" value="2"/>
</dbReference>
<sequence>MKNLLLAACLLPGTLLARELPVIINDAGLIHNFEKKAGALAESGDFPRVESLKAELAKPKGMPPLPAVSAPEAPMDSVVMVGSVYDCGKCDRWHPGSLATAWVVGADGLFCTNYHVIETLHGETAAISTRKGEVYPVLEILLADKDHDVAIFRADITGLTPLPIAKDFAKVGADISCLSNPNQRFFYQSFGKVARYNTMRRKDRAMVPVMSITADFAKGSSGGPIINADNQVVGMVASTRSIYYENKTETGPTKLQMVMKSCVPGFVIEDLLTTSKSPEGVDENADEKPSRELDPVS</sequence>